<name>A0ABP9UJ69_9BACT</name>
<reference evidence="8 9" key="1">
    <citation type="submission" date="2024-02" db="EMBL/GenBank/DDBJ databases">
        <title>Haloferula sargassicola NBRC 104335.</title>
        <authorList>
            <person name="Ichikawa N."/>
            <person name="Katano-Makiyama Y."/>
            <person name="Hidaka K."/>
        </authorList>
    </citation>
    <scope>NUCLEOTIDE SEQUENCE [LARGE SCALE GENOMIC DNA]</scope>
    <source>
        <strain evidence="8 9">NBRC 104335</strain>
    </source>
</reference>
<dbReference type="SUPFAM" id="SSF52743">
    <property type="entry name" value="Subtilisin-like"/>
    <property type="match status" value="1"/>
</dbReference>
<keyword evidence="2 5" id="KW-0645">Protease</keyword>
<proteinExistence type="inferred from homology"/>
<dbReference type="PANTHER" id="PTHR43806">
    <property type="entry name" value="PEPTIDASE S8"/>
    <property type="match status" value="1"/>
</dbReference>
<keyword evidence="9" id="KW-1185">Reference proteome</keyword>
<feature type="active site" description="Charge relay system" evidence="5">
    <location>
        <position position="277"/>
    </location>
</feature>
<protein>
    <recommendedName>
        <fullName evidence="7">Peptidase S8/S53 domain-containing protein</fullName>
    </recommendedName>
</protein>
<feature type="chain" id="PRO_5045197566" description="Peptidase S8/S53 domain-containing protein" evidence="6">
    <location>
        <begin position="20"/>
        <end position="438"/>
    </location>
</feature>
<feature type="domain" description="Peptidase S8/S53" evidence="7">
    <location>
        <begin position="75"/>
        <end position="307"/>
    </location>
</feature>
<evidence type="ECO:0000256" key="3">
    <source>
        <dbReference type="ARBA" id="ARBA00022801"/>
    </source>
</evidence>
<organism evidence="8 9">
    <name type="scientific">Haloferula sargassicola</name>
    <dbReference type="NCBI Taxonomy" id="490096"/>
    <lineage>
        <taxon>Bacteria</taxon>
        <taxon>Pseudomonadati</taxon>
        <taxon>Verrucomicrobiota</taxon>
        <taxon>Verrucomicrobiia</taxon>
        <taxon>Verrucomicrobiales</taxon>
        <taxon>Verrucomicrobiaceae</taxon>
        <taxon>Haloferula</taxon>
    </lineage>
</organism>
<keyword evidence="3 5" id="KW-0378">Hydrolase</keyword>
<evidence type="ECO:0000256" key="4">
    <source>
        <dbReference type="ARBA" id="ARBA00022825"/>
    </source>
</evidence>
<dbReference type="Pfam" id="PF00082">
    <property type="entry name" value="Peptidase_S8"/>
    <property type="match status" value="1"/>
</dbReference>
<feature type="active site" description="Charge relay system" evidence="5">
    <location>
        <position position="113"/>
    </location>
</feature>
<keyword evidence="6" id="KW-0732">Signal</keyword>
<dbReference type="InterPro" id="IPR000209">
    <property type="entry name" value="Peptidase_S8/S53_dom"/>
</dbReference>
<comment type="caution">
    <text evidence="8">The sequence shown here is derived from an EMBL/GenBank/DDBJ whole genome shotgun (WGS) entry which is preliminary data.</text>
</comment>
<evidence type="ECO:0000256" key="2">
    <source>
        <dbReference type="ARBA" id="ARBA00022670"/>
    </source>
</evidence>
<accession>A0ABP9UJ69</accession>
<dbReference type="InterPro" id="IPR050131">
    <property type="entry name" value="Peptidase_S8_subtilisin-like"/>
</dbReference>
<evidence type="ECO:0000256" key="6">
    <source>
        <dbReference type="SAM" id="SignalP"/>
    </source>
</evidence>
<dbReference type="PANTHER" id="PTHR43806:SF11">
    <property type="entry name" value="CEREVISIN-RELATED"/>
    <property type="match status" value="1"/>
</dbReference>
<evidence type="ECO:0000256" key="1">
    <source>
        <dbReference type="ARBA" id="ARBA00011073"/>
    </source>
</evidence>
<dbReference type="Proteomes" id="UP001476282">
    <property type="component" value="Unassembled WGS sequence"/>
</dbReference>
<gene>
    <name evidence="8" type="ORF">Hsar01_00891</name>
</gene>
<dbReference type="PROSITE" id="PS51892">
    <property type="entry name" value="SUBTILASE"/>
    <property type="match status" value="1"/>
</dbReference>
<feature type="active site" description="Charge relay system" evidence="5">
    <location>
        <position position="77"/>
    </location>
</feature>
<feature type="signal peptide" evidence="6">
    <location>
        <begin position="1"/>
        <end position="19"/>
    </location>
</feature>
<dbReference type="Gene3D" id="3.40.50.200">
    <property type="entry name" value="Peptidase S8/S53 domain"/>
    <property type="match status" value="1"/>
</dbReference>
<evidence type="ECO:0000313" key="8">
    <source>
        <dbReference type="EMBL" id="GAA5481680.1"/>
    </source>
</evidence>
<keyword evidence="4 5" id="KW-0720">Serine protease</keyword>
<sequence length="438" mass="45584">MSRYLRTLVVLGFLPGVNAHPIPIIPAASEALQVELQGWNPTAGWAPARMNDITYTASNTGYAYPEPKTPVRLYLLDSAVDNSSAWFNKNPNLVFEHYEALYEGGSSSPTVDHGTKMLSIIAGSEAGIAPSTPIQVVNINLMNGTATTSTGDLANAIYKAVDYQSEHPDVPAVICCAASAPGQSYLVNAAVAEALHEGMTVVFSAGNNSASASNYTPASNGTVQGAICVGASTSSNLRYSVSNYGSAVDFYCPGQNVRCLNPANPGAGQTSLMNGTSPATAIAAGAALLELSADPEATPQELEATLKGRLAAGAISILQIPVPEDIDYDGAPNEVEAFFGTDWSDSTSIPVSLKLKREGSRSTLSFSVPQGTLAAGDVTRLAAGGYWRVLKEKSADTWDAAPTGTITLGSVVNGRVPVEVSFNDTAASASYCLEVQFE</sequence>
<dbReference type="InterPro" id="IPR036852">
    <property type="entry name" value="Peptidase_S8/S53_dom_sf"/>
</dbReference>
<dbReference type="EMBL" id="BAABRI010000004">
    <property type="protein sequence ID" value="GAA5481680.1"/>
    <property type="molecule type" value="Genomic_DNA"/>
</dbReference>
<comment type="similarity">
    <text evidence="1 5">Belongs to the peptidase S8 family.</text>
</comment>
<dbReference type="RefSeq" id="WP_353565830.1">
    <property type="nucleotide sequence ID" value="NZ_BAABRI010000004.1"/>
</dbReference>
<evidence type="ECO:0000259" key="7">
    <source>
        <dbReference type="Pfam" id="PF00082"/>
    </source>
</evidence>
<evidence type="ECO:0000313" key="9">
    <source>
        <dbReference type="Proteomes" id="UP001476282"/>
    </source>
</evidence>
<evidence type="ECO:0000256" key="5">
    <source>
        <dbReference type="PROSITE-ProRule" id="PRU01240"/>
    </source>
</evidence>